<dbReference type="InterPro" id="IPR011050">
    <property type="entry name" value="Pectin_lyase_fold/virulence"/>
</dbReference>
<evidence type="ECO:0000256" key="3">
    <source>
        <dbReference type="ARBA" id="ARBA00022729"/>
    </source>
</evidence>
<dbReference type="EMBL" id="LDIR01000001">
    <property type="protein sequence ID" value="OCL93192.1"/>
    <property type="molecule type" value="Genomic_DNA"/>
</dbReference>
<proteinExistence type="predicted"/>
<feature type="region of interest" description="Disordered" evidence="4">
    <location>
        <begin position="1032"/>
        <end position="1052"/>
    </location>
</feature>
<dbReference type="SMART" id="SM00912">
    <property type="entry name" value="Haemagg_act"/>
    <property type="match status" value="1"/>
</dbReference>
<feature type="chain" id="PRO_5045422255" evidence="5">
    <location>
        <begin position="22"/>
        <end position="5579"/>
    </location>
</feature>
<keyword evidence="2" id="KW-0964">Secreted</keyword>
<sequence>MRKNIYFVILSLIINISTLYAAPQGANVVSGNVNINQTGNITNVNQTTNKAIVNWQSFNIGKNEVVNFNQPNINSSILNRVVGFDKSFIDGAINSNGKVFLVNPNGVVFSKDAVINVGGLVASTRDITNENFLSGNYVFEGSSSSGILNQGKIISADSSLVALLGQNVINEGVIAAKLGSVVLASGDRFTLNLNGNSLTNLTIDKGTYNSLVSNKGLIQADGSNVYLTSKALDEVIKGVTNNDGIIEAKSILDEKGVVVLSGDSINVDGTIEASEIYAGSIKDEKTTIKSTATLKADFIETSGKTLNIENGATIQAKHWLIDPLDVTIDSGSGSIGGETVGASVIQSALLSGRVTIQANRDIFVNSNLTWSTNILDLHAGLDDNTGSIFVNAIMNASGSAGLDLKYGADGTIRTKMAANEDLFNPNSTVTGSPTAGFTGKINFSGSGEVWINGDEYTAVNSLVEFRAMNANGNYFLGSDFALGTGWTALASFSGNLEGFGHILTLTSTTNGLFTDITGNIRNMGLSGTINGSSNTIGYFGGTLNGNAKLENVYASGAITGKDYVGGLIGQMSGNSQIIHSYKSGQVNASGNYAGGLVASMAETSSVKNSYVWSDVKANNFAGGFVSYMADSSKIYDSKVGGNLVSTINQAYTGNTEPRAAGFVSWVNGAGVVIDNSHTYITNVNGGRVTGGFVGYLQDGTITDSSTSANVNGANNTNAYWIGGFAGYVGGDGTLKGNTASGNVKGFNTQVGGIAGFVHGSSTFENNHYLPTTTGTLANPNVQGTAQIGGLIGNAGAGLVIKDSSARGYIKGTGAGVGGLVGQTAGVITINDSWFGDFELVDGKLQFIDNKPKLLATTNITSEVYSTNYGVGGFIGWLNGTATINGGYISAKQIYGLRSTGGFVGESSGATTGLVLDKGTENSYIYIKDAIYVSNSIGRVGGVAGYINAGVSIKNLNLDINSIYSTGNFQHTAGLVGWKAGTTGDIVVENVNLTLHENLKGGQYLGGLFGQIASGNVTIKNTLVDLGNKDLEADIELDPNPNPNPNPDPDDENLVEGTTSYVGGLIGYLQGSGTVNIENVIVKAHSIKTNASSYIGGLIGNDSSSGAGTIKNTKVLLNPTAGFIGNSANNASYVGGLIGYANSSYEVENSEVVVGTIRGSSYLGGLFGYVAGANISDTKVTVDNITGSSYYVGGFAGNVAGALTLSGANEVNAKQIQGTYYIGGVAGLVSGVTDINGIKVTVANNILGTSHTGNNGATGGLVGQANNALTIKNAKVIAENIYNSNTSARYIGGLVGYHNSTAQYIISDVEVTTSGAIGIKGYLDIGGLIGTTNTTNANNSITNAYVNSRLEGGFLGGLIGRGANSATAKTVIDSVYFKGDIVARNYYIGGLVGEGYSSPTYIVNNAWVGNYTFVIDSSTNSITSATANAENHLFTFPNVNSYIGGMFGEVGALTLTNAGVNLKGSLYGTHSVGGVAGNVNGNFVAQNVQVNIENDIYATSVYTTSSTYAYDSFVGGLVGWLNNGSAAISNVVINARDFYGVNSGARSIGGLIGRQYGNYGFTIEDVKVNLREIKGSNFLGGLIGRSQENAQVTNSIKNASVKLTNGIVASGNYAGGFISNIHNNSTLLIENSLYEGSIIGSDGYYGGLVGNSGNLTVKNTSVGKSANSIKGSYYLGGVVGDVSGALTLEKVTVNFADITGTSYRVGGSVGYITGAFKADETTVNINKIQGQYDVAGLVGRANNTTHIGMESASSFGVRVNTQEIIATANANHGLGGLVGYANGQVAIKNSDVVATTQIRANSGNYVGGLVGFMSLNTGYSIENASVTSALIYGGQGVGGFLGYAYNTGGTRTISNSHANVTLVEGTGNYVGGLIGNSAGAIAVNISNSSFVGGIKGKAEIGGLIGTLYSITNLNNVYAGNFTISKNADGSIDSASVNSSSNYTIDSQNSSYVGGAVGYTSSALNANNVEINFDSISGNQYVGGFVGETRGAFTANGVKVTINGNITATNSSETNVGGLVGKTSGGVVKITNTDVEVDNIFALNGRVAGGLIGYQSGNYLVELENINVNFTKIEARNNSVAGLIAIDGSSNANNSIKNVSVNGDIVSTAGGTYIAGFIGNANGSYKVEDSHFEGKLLGNNSSSGGLFGKVTNLDVKDSSVKITSNITGTSYLGGLVGEAHGTIYKVTNSTFEFLDILGTSSYIGGLFAYMPANSLIEIDTVSVKGGTVQGTQLVGGLIGYTNTRNANNKILNTDVELTAVKATTLTTSYGTGGFVGHNYYTDQAYLVENSSFKGDVIGGEYVGGLFGYVGSVNVKDTTVETNLIKANKNYAGGIAGWVNNIFTAENVSVIGGGNIEAANYASGVVARANNFTASNLVVDLGNITATGTDSAGVITQVAGIVNINGADIKATLISSGTTTASGAVGVVNASGTHTLNNIKVEVGEIRATYPVSGILNQQNHSSSVVNITNSSFSGKLNQTGNNASYGSGGIVGTAMGTVNIKDSFIGEFEIDGTASSNPSSQIISNGQNLGGLVGLYTSGILSNNHINVKKLESSQSQVGGLIGKAITNASKILDNNKVSLAGIRGLGNVGGLVGLSEGGLNITNAHLTNISVFGSGNNIGGVVGSMTGTGVINNSSLINSSVEGLDYIGGIVGIFSATSMNGVFVNGDTVKGRNQVGGVVGYTNRPITNSGSNSIVEATGDMVGGFAGQVVSGGHISSSYSLNDVNAKDMVGGFVGQLNGGTILNVYSLGEVNANAQVGGLVGYALGSFNIENSYSAGKVIGLVSATTRGLVGQATKAPVKSYYLLVGNESLNTDSNNISKTILEMRDGEFFKDMGWNIVIDENLPVKLLPQLRWTCTGGAEFCKGATPTDGKNTIWVIGFGKDLIKYELSDKTDIYSKTDYLPTAWDLTLAGKLTITTDGNFDTNTISNWIYGTDYWYTDSLGNKIDSIINVNDSKTGIKLFINTDEYMVDQRTSVNHIYGSYKVTPANVEVIANDYTKTYDGIAFNGGAGVHYQVEGKANSGLYGNDILGGTLIYSGSSQGQKDVGLGEYIITPSGLSSTIGNYNISFVDGKLKINPAELHVRADDASKTYDGKVYDKSQEHAIYSGFVGNEDLSTSGISGDLTYTYTKNGDTGHPNYGVNCEDKGGCINAGTYDISLGGLSSNGNYVIVYDDAQLTIKKANLTITADDKIFQYDTVGGYDGYDGKDNYSFKASGFVNGEDKSVLQFNSDLNQHFKVTNHGIEYTAHKDSNGNKPFHSGGYLVEVEGVNSENYNITYTPGHLIISPNPVLLRAQDKVVSYNGKYYTVSDFVAKHFNANGMQQGADYTGSSDYTMNFTDSNTGENLSFSWEFVGEAVGAKDVKFDNDNIVGYEIGFNPTGLTRGNYDSNGDFIPDSNNGNFYVIQDDSGNNIVDVFFAPGMLIINKADLTVEVNNKNSTYNGGNQNYNAQNDLTYNHGDILNQELLSELSSLGNGSFIFKQGGNIVDPKNAGLYSVNLDSSFFTTNSDFNLSNYDITILDGSLTINKADLTVKADDLSKTYDGSLFHDGNGVSYVNGLQGSDTYNGIIKGDLIYSGNSQNAKNVGDYIITATGYTADNYNIIFQDGILNITPATLVVKANDDNKVYDSLAYSGGNGLTYNGFVGDDTFENSLNILGLNYNTGTSNGAINAGTYIITPNGVISNNGNYIFDYQNGELIVNKASLLVKADSHHIKYNGQSHNNKTEHSVSYSGFVGNEDSNVLSGILDFDFLGSDVNVVNAGVYTILPKGYSSLNYDISYETGVLDIDKVSVIVKANNDNLTYKGSEYKYEDTNKNGVIYSGFVNGEDETNSLVDISGLTFDLHGARNTGTYAITPSGIDAINYDFIYEDGALTITKAQLIAKANDDIKTYDAQAYLGGAGYTLSGFVGDDILNQNSVIVNDDNLVYSGNSFNSKDVGNYTISISGLSSENYEFNYSDASLTTNKAQIIAKANDDSRVYDATQYKGGAGYTIDVNQLLGSDTLETIGIDNSGFVYGGDSFNSINSGIYDIEISGINSKNYEFIYENGILQTSKADLVVKAKDGVETYSGNSYINGYGVDFNGFKGSDNETVLNGLLSYGLNNAINAGTYAITPSGYTSDNYNISFENGELTINKAQLTAKANNDTKTYDALGYLGNAGYVLSGFVNGENEVTAGVINSEIIYKGDAIGAKNAGTYTISIDNLSSANYDFIYEDANLIIDKAVVTIKADSTSKTYDGKTYTNDGTKFTATYSGLQGSETASSLGLNTNVSFLGDATNAINAGTYDIDVSHADTLNYTFVSDTQKGVLTINKAKVTVSANSQTKEYDATTYSGGNGVQYSGFVNGEDETIAGLTGLNFIGNSQNAINVGEYIISPSGISSNNYDFIYVNGTLKITPAQLLITADSKSKKYDGNIYNGGYSYKVEGLKGSDTLDETNKSYFIIKGNELYTELNAPNNAGVYLIKVDGLENQNYNINYVDGILAIGNNPLVITATDVTKVYDGENYIFSIDFSNPNNFSAVGWQGSDSWTSLGEYLNNDTSNTKINDFNMKFVIKDNGQVVLTNWKNAGEYEINLEATSGFVMGDWDANGTTFTPNSNGSVMLSGDYEIHFAPGVLKINKAELDIRVNNDKFTYDGQEYKGNGNNSLSANGFIAGENFSNLSGDINFTFNGNSYAKNAGTYDVQADGLYSDNYDIHFYGGTLVIDKAKLNVAVQNDSKEYDSNAYNGGNILVSGFVNGEDINNINQSNLIFTGDSQGAINAGEYHIYANGLESDNYDFIYNQDAKLIINKANLSVKVDDKSKVYDSNSVTNSSLTYTGFKGNDNESSIDNSLLNFTFNGNSNAKDAGIYTVVASGLDSNNYNITYVNGELHISKADLTISAEDKSKVYDNSIYSGGYSVSYSGFVGNENESLLNGSLIFGGNSQSAINAGTYTVIPSGYNSNNYNITYVNSNLIIEKAKVIISANDDSKEYNGLNQTSSTGVLYQVDGKIGTGLYGNDTLGGWSLSYNGNSSAKDAGSYIISINGLSNNSNYEIVGTNKGHFVITPKTLIISADNKNKSYDNSIYSGGYSVSYSGFVAGENKNNLNGTLAFVGDSQNAINAGNYSITPVGLNSNNYDITFIDGSLTIDKAKVRVSANNDNTIYNGIGQTSSKGVVYQVDGKIGTGLYGNDTLAGWNLTYNGNNDVKDAGVYDIKISGTSDNPNYEFVSFNDGKFTINKKDLIVSADDKTMMYKKDIYNLGYSVSYDGFVNGETNSVLSGNLNFTGDSKNAINAGDYTIKASGLNSNNYNIIYEDGTLKITPAELDVIVSSVNTVYNGGTIFKQSGGATVTLSNGGGSAYDNIDTFIYQHHNKDVGIYNGVLTVIGVDNANYIIKNSSAGDVTITKADLVIKADSKEKYRDGKIFNGSYSATYNGLQGNDTIYDAINGNINYIGNALNAVNVGEYIISIDSSSLSSHNYNLIFESGLLKIENKIEPWMDSIISSIRNGSATINKSTSFNMPLERSTTRLMSMSEGIKTVVVDLQTIKKVSKDLKEIKIPLGRNSKIDLVNGGVKLPLSLNQEFYLELKPDEDINEAIKDILDTKNRI</sequence>
<reference evidence="7 8" key="1">
    <citation type="submission" date="2015-05" db="EMBL/GenBank/DDBJ databases">
        <authorList>
            <person name="Rovetto F."/>
            <person name="Cocolin L."/>
            <person name="Illeghems K."/>
            <person name="Van Nieuwerburgh F."/>
            <person name="Houf K."/>
        </authorList>
    </citation>
    <scope>NUCLEOTIDE SEQUENCE [LARGE SCALE GENOMIC DNA]</scope>
    <source>
        <strain evidence="7 8">117434</strain>
    </source>
</reference>
<dbReference type="PANTHER" id="PTHR12338">
    <property type="entry name" value="AUTOTRANSPORTER"/>
    <property type="match status" value="1"/>
</dbReference>
<dbReference type="InterPro" id="IPR012334">
    <property type="entry name" value="Pectin_lyas_fold"/>
</dbReference>
<dbReference type="Pfam" id="PF07581">
    <property type="entry name" value="Glug"/>
    <property type="match status" value="1"/>
</dbReference>
<dbReference type="InterPro" id="IPR037160">
    <property type="entry name" value="DNA_Pol_thumb_sf"/>
</dbReference>
<dbReference type="Gene3D" id="3.30.210.10">
    <property type="entry name" value="DNA polymerase, thumb domain"/>
    <property type="match status" value="5"/>
</dbReference>
<dbReference type="SUPFAM" id="SSF51126">
    <property type="entry name" value="Pectin lyase-like"/>
    <property type="match status" value="1"/>
</dbReference>
<dbReference type="InterPro" id="IPR041286">
    <property type="entry name" value="MBG_2"/>
</dbReference>
<dbReference type="Gene3D" id="2.160.20.10">
    <property type="entry name" value="Single-stranded right-handed beta-helix, Pectin lyase-like"/>
    <property type="match status" value="1"/>
</dbReference>
<name>A0ABX2YJ50_9BACT</name>
<dbReference type="InterPro" id="IPR050909">
    <property type="entry name" value="Bact_Autotransporter_VF"/>
</dbReference>
<dbReference type="RefSeq" id="WP_066178811.1">
    <property type="nucleotide sequence ID" value="NZ_LDIR01000001.1"/>
</dbReference>
<evidence type="ECO:0000259" key="6">
    <source>
        <dbReference type="SMART" id="SM00912"/>
    </source>
</evidence>
<feature type="signal peptide" evidence="5">
    <location>
        <begin position="1"/>
        <end position="21"/>
    </location>
</feature>
<gene>
    <name evidence="7" type="primary">hxuA</name>
    <name evidence="7" type="ORF">AAX28_00734</name>
</gene>
<dbReference type="Proteomes" id="UP000093159">
    <property type="component" value="Unassembled WGS sequence"/>
</dbReference>
<feature type="domain" description="Filamentous haemagglutinin FhaB/tRNA nuclease CdiA-like TPS" evidence="6">
    <location>
        <begin position="19"/>
        <end position="131"/>
    </location>
</feature>
<evidence type="ECO:0000256" key="4">
    <source>
        <dbReference type="SAM" id="MobiDB-lite"/>
    </source>
</evidence>
<evidence type="ECO:0000256" key="2">
    <source>
        <dbReference type="ARBA" id="ARBA00022525"/>
    </source>
</evidence>
<accession>A0ABX2YJ50</accession>
<dbReference type="NCBIfam" id="TIGR01901">
    <property type="entry name" value="adhes_NPXG"/>
    <property type="match status" value="1"/>
</dbReference>
<dbReference type="Pfam" id="PF18676">
    <property type="entry name" value="MBG_2"/>
    <property type="match status" value="16"/>
</dbReference>
<evidence type="ECO:0000256" key="5">
    <source>
        <dbReference type="SAM" id="SignalP"/>
    </source>
</evidence>
<comment type="caution">
    <text evidence="7">The sequence shown here is derived from an EMBL/GenBank/DDBJ whole genome shotgun (WGS) entry which is preliminary data.</text>
</comment>
<dbReference type="InterPro" id="IPR011493">
    <property type="entry name" value="GLUG"/>
</dbReference>
<comment type="subcellular location">
    <subcellularLocation>
        <location evidence="1">Secreted</location>
    </subcellularLocation>
</comment>
<organism evidence="7 8">
    <name type="scientific">Arcobacter porcinus</name>
    <dbReference type="NCBI Taxonomy" id="1935204"/>
    <lineage>
        <taxon>Bacteria</taxon>
        <taxon>Pseudomonadati</taxon>
        <taxon>Campylobacterota</taxon>
        <taxon>Epsilonproteobacteria</taxon>
        <taxon>Campylobacterales</taxon>
        <taxon>Arcobacteraceae</taxon>
        <taxon>Arcobacter</taxon>
    </lineage>
</organism>
<dbReference type="Gene3D" id="2.160.20.110">
    <property type="match status" value="7"/>
</dbReference>
<evidence type="ECO:0000313" key="7">
    <source>
        <dbReference type="EMBL" id="OCL93192.1"/>
    </source>
</evidence>
<protein>
    <submittedName>
        <fullName evidence="7">Heme/hemopexin-binding protein</fullName>
    </submittedName>
</protein>
<keyword evidence="8" id="KW-1185">Reference proteome</keyword>
<keyword evidence="3 5" id="KW-0732">Signal</keyword>
<evidence type="ECO:0000313" key="8">
    <source>
        <dbReference type="Proteomes" id="UP000093159"/>
    </source>
</evidence>
<dbReference type="InterPro" id="IPR008638">
    <property type="entry name" value="FhaB/CdiA-like_TPS"/>
</dbReference>
<evidence type="ECO:0000256" key="1">
    <source>
        <dbReference type="ARBA" id="ARBA00004613"/>
    </source>
</evidence>
<dbReference type="PANTHER" id="PTHR12338:SF8">
    <property type="entry name" value="HEME_HEMOPEXIN-BINDING PROTEIN"/>
    <property type="match status" value="1"/>
</dbReference>